<proteinExistence type="inferred from homology"/>
<keyword evidence="4" id="KW-1185">Reference proteome</keyword>
<protein>
    <submittedName>
        <fullName evidence="3">Arylamine N-acetyltransferase</fullName>
    </submittedName>
</protein>
<comment type="similarity">
    <text evidence="1 2">Belongs to the arylamine N-acetyltransferase family.</text>
</comment>
<dbReference type="PANTHER" id="PTHR11786:SF0">
    <property type="entry name" value="ARYLAMINE N-ACETYLTRANSFERASE 4-RELATED"/>
    <property type="match status" value="1"/>
</dbReference>
<comment type="caution">
    <text evidence="3">The sequence shown here is derived from an EMBL/GenBank/DDBJ whole genome shotgun (WGS) entry which is preliminary data.</text>
</comment>
<dbReference type="Gene3D" id="2.40.128.150">
    <property type="entry name" value="Cysteine proteinases"/>
    <property type="match status" value="1"/>
</dbReference>
<dbReference type="SUPFAM" id="SSF54001">
    <property type="entry name" value="Cysteine proteinases"/>
    <property type="match status" value="1"/>
</dbReference>
<reference evidence="3 4" key="1">
    <citation type="submission" date="2024-09" db="EMBL/GenBank/DDBJ databases">
        <authorList>
            <person name="Sun Q."/>
            <person name="Mori K."/>
        </authorList>
    </citation>
    <scope>NUCLEOTIDE SEQUENCE [LARGE SCALE GENOMIC DNA]</scope>
    <source>
        <strain evidence="3 4">CICC 11035S</strain>
    </source>
</reference>
<evidence type="ECO:0000256" key="1">
    <source>
        <dbReference type="ARBA" id="ARBA00006547"/>
    </source>
</evidence>
<dbReference type="Gene3D" id="3.30.2140.10">
    <property type="entry name" value="Arylamine N-acetyltransferase"/>
    <property type="match status" value="1"/>
</dbReference>
<evidence type="ECO:0000313" key="4">
    <source>
        <dbReference type="Proteomes" id="UP001589858"/>
    </source>
</evidence>
<gene>
    <name evidence="3" type="ORF">ACFFF8_03340</name>
</gene>
<dbReference type="InterPro" id="IPR038765">
    <property type="entry name" value="Papain-like_cys_pep_sf"/>
</dbReference>
<dbReference type="PANTHER" id="PTHR11786">
    <property type="entry name" value="N-HYDROXYARYLAMINE O-ACETYLTRANSFERASE"/>
    <property type="match status" value="1"/>
</dbReference>
<evidence type="ECO:0000313" key="3">
    <source>
        <dbReference type="EMBL" id="MFC0683623.1"/>
    </source>
</evidence>
<name>A0ABV6S6A7_9SPHN</name>
<dbReference type="RefSeq" id="WP_267220018.1">
    <property type="nucleotide sequence ID" value="NZ_JAPCWC010000006.1"/>
</dbReference>
<accession>A0ABV6S6A7</accession>
<dbReference type="Pfam" id="PF00797">
    <property type="entry name" value="Acetyltransf_2"/>
    <property type="match status" value="1"/>
</dbReference>
<dbReference type="InterPro" id="IPR001447">
    <property type="entry name" value="Arylamine_N-AcTrfase"/>
</dbReference>
<organism evidence="3 4">
    <name type="scientific">Novosphingobium clariflavum</name>
    <dbReference type="NCBI Taxonomy" id="2029884"/>
    <lineage>
        <taxon>Bacteria</taxon>
        <taxon>Pseudomonadati</taxon>
        <taxon>Pseudomonadota</taxon>
        <taxon>Alphaproteobacteria</taxon>
        <taxon>Sphingomonadales</taxon>
        <taxon>Sphingomonadaceae</taxon>
        <taxon>Novosphingobium</taxon>
    </lineage>
</organism>
<evidence type="ECO:0000256" key="2">
    <source>
        <dbReference type="RuleBase" id="RU003452"/>
    </source>
</evidence>
<dbReference type="Proteomes" id="UP001589858">
    <property type="component" value="Unassembled WGS sequence"/>
</dbReference>
<dbReference type="EMBL" id="JBHLTM010000016">
    <property type="protein sequence ID" value="MFC0683623.1"/>
    <property type="molecule type" value="Genomic_DNA"/>
</dbReference>
<sequence length="282" mass="30542">MEIERYFARIGLTAAPSRDAAGLALLQRAHRRAIGFENLAIPLGEGIRIDSASVFEKLVLRRRGGYCFEQNRLLSDALSALGLVNRPLLARVLLGLPEQAAPPRTHTLVLVNLGGAAWIADAGFGGSYVPPLPLEDGAQAQTPDGAWHRLLRSGERGALGGEWRLERAGPASATDGRSADHGDWQPQYVFDLAEVAQDDLEMGNHWTATRPGTRFTTLCVASVVLENGFAAMTDRQLTIHCDGVAEVREVADAGDYTRTLREVMGIDLSDEQAARLPLWNPA</sequence>
<dbReference type="PRINTS" id="PR01543">
    <property type="entry name" value="ANATRNSFRASE"/>
</dbReference>